<gene>
    <name evidence="15" type="ORF">SAMN06295970_103197</name>
</gene>
<dbReference type="EMBL" id="FXUL01000003">
    <property type="protein sequence ID" value="SMP52826.1"/>
    <property type="molecule type" value="Genomic_DNA"/>
</dbReference>
<dbReference type="InterPro" id="IPR000531">
    <property type="entry name" value="Beta-barrel_TonB"/>
</dbReference>
<evidence type="ECO:0000256" key="8">
    <source>
        <dbReference type="ARBA" id="ARBA00023170"/>
    </source>
</evidence>
<keyword evidence="6 11" id="KW-0798">TonB box</keyword>
<dbReference type="PROSITE" id="PS52016">
    <property type="entry name" value="TONB_DEPENDENT_REC_3"/>
    <property type="match status" value="1"/>
</dbReference>
<evidence type="ECO:0000259" key="13">
    <source>
        <dbReference type="Pfam" id="PF00593"/>
    </source>
</evidence>
<dbReference type="Pfam" id="PF00593">
    <property type="entry name" value="TonB_dep_Rec_b-barrel"/>
    <property type="match status" value="1"/>
</dbReference>
<keyword evidence="5 10" id="KW-0812">Transmembrane</keyword>
<dbReference type="SUPFAM" id="SSF56935">
    <property type="entry name" value="Porins"/>
    <property type="match status" value="1"/>
</dbReference>
<dbReference type="Gene3D" id="2.40.170.20">
    <property type="entry name" value="TonB-dependent receptor, beta-barrel domain"/>
    <property type="match status" value="1"/>
</dbReference>
<keyword evidence="9 10" id="KW-0998">Cell outer membrane</keyword>
<name>A0ABY1Q200_9BURK</name>
<evidence type="ECO:0000256" key="4">
    <source>
        <dbReference type="ARBA" id="ARBA00022452"/>
    </source>
</evidence>
<dbReference type="Gene3D" id="2.170.130.10">
    <property type="entry name" value="TonB-dependent receptor, plug domain"/>
    <property type="match status" value="1"/>
</dbReference>
<evidence type="ECO:0000256" key="12">
    <source>
        <dbReference type="SAM" id="SignalP"/>
    </source>
</evidence>
<feature type="domain" description="TonB-dependent receptor plug" evidence="14">
    <location>
        <begin position="52"/>
        <end position="151"/>
    </location>
</feature>
<feature type="domain" description="TonB-dependent receptor-like beta-barrel" evidence="13">
    <location>
        <begin position="235"/>
        <end position="633"/>
    </location>
</feature>
<evidence type="ECO:0000256" key="3">
    <source>
        <dbReference type="ARBA" id="ARBA00022448"/>
    </source>
</evidence>
<accession>A0ABY1Q200</accession>
<evidence type="ECO:0000256" key="11">
    <source>
        <dbReference type="RuleBase" id="RU003357"/>
    </source>
</evidence>
<keyword evidence="8" id="KW-0675">Receptor</keyword>
<protein>
    <submittedName>
        <fullName evidence="15">Iron complex outermembrane recepter protein</fullName>
    </submittedName>
</protein>
<evidence type="ECO:0000259" key="14">
    <source>
        <dbReference type="Pfam" id="PF07715"/>
    </source>
</evidence>
<keyword evidence="7 10" id="KW-0472">Membrane</keyword>
<keyword evidence="4 10" id="KW-1134">Transmembrane beta strand</keyword>
<proteinExistence type="inferred from homology"/>
<dbReference type="Pfam" id="PF07715">
    <property type="entry name" value="Plug"/>
    <property type="match status" value="1"/>
</dbReference>
<evidence type="ECO:0000256" key="10">
    <source>
        <dbReference type="PROSITE-ProRule" id="PRU01360"/>
    </source>
</evidence>
<evidence type="ECO:0000313" key="16">
    <source>
        <dbReference type="Proteomes" id="UP001158049"/>
    </source>
</evidence>
<keyword evidence="16" id="KW-1185">Reference proteome</keyword>
<feature type="chain" id="PRO_5046996500" evidence="12">
    <location>
        <begin position="29"/>
        <end position="664"/>
    </location>
</feature>
<comment type="caution">
    <text evidence="15">The sequence shown here is derived from an EMBL/GenBank/DDBJ whole genome shotgun (WGS) entry which is preliminary data.</text>
</comment>
<reference evidence="15 16" key="1">
    <citation type="submission" date="2017-05" db="EMBL/GenBank/DDBJ databases">
        <authorList>
            <person name="Varghese N."/>
            <person name="Submissions S."/>
        </authorList>
    </citation>
    <scope>NUCLEOTIDE SEQUENCE [LARGE SCALE GENOMIC DNA]</scope>
    <source>
        <strain evidence="15 16">DSM 26001</strain>
    </source>
</reference>
<evidence type="ECO:0000256" key="1">
    <source>
        <dbReference type="ARBA" id="ARBA00004571"/>
    </source>
</evidence>
<keyword evidence="3 10" id="KW-0813">Transport</keyword>
<feature type="signal peptide" evidence="12">
    <location>
        <begin position="1"/>
        <end position="28"/>
    </location>
</feature>
<dbReference type="PANTHER" id="PTHR30069">
    <property type="entry name" value="TONB-DEPENDENT OUTER MEMBRANE RECEPTOR"/>
    <property type="match status" value="1"/>
</dbReference>
<evidence type="ECO:0000256" key="2">
    <source>
        <dbReference type="ARBA" id="ARBA00009810"/>
    </source>
</evidence>
<organism evidence="15 16">
    <name type="scientific">Noviherbaspirillum suwonense</name>
    <dbReference type="NCBI Taxonomy" id="1224511"/>
    <lineage>
        <taxon>Bacteria</taxon>
        <taxon>Pseudomonadati</taxon>
        <taxon>Pseudomonadota</taxon>
        <taxon>Betaproteobacteria</taxon>
        <taxon>Burkholderiales</taxon>
        <taxon>Oxalobacteraceae</taxon>
        <taxon>Noviherbaspirillum</taxon>
    </lineage>
</organism>
<dbReference type="PANTHER" id="PTHR30069:SF40">
    <property type="entry name" value="TONB-DEPENDENT RECEPTOR NMB0964-RELATED"/>
    <property type="match status" value="1"/>
</dbReference>
<sequence length="664" mass="71182">MQFQRSTMARAVLLACVAYAQSAHTVHAADALPEVVVTTSPLAGSAGEQILTPARVVSGDELRDRQAATLGETLSHELGVSGSAFGAGASRPIIRGLDGARVKMLQNGMSLSDVSTLSNDHAVATETATARQIEILRGPAALLYGSGAIGGLVNVINDRIPTSLAPAPTGEAEVRYGSVDQSKSLSLSLDGAAGAVGLHVDGDVRNAIDYRIPGNAVQDDPASASGRLPNSFARQNNVGFGLSTVQSWGYIGASASTLDKRYGIPTEEQAQIDMHQNRYDIDGLVRKPFAGVESVRLRMGYTDYRHDELDAEGVPQTNFKNRALETRLELTHERLAGWRGTLGMQANNERFSALAADGSGATVPATRSNTVAGFLVEEKDVGPVRLSAGARLESVKREPDNLRDRRFNLGSGSIGGLWAFQPGYGLGLTGSLAQRAPSTEELYSRGPHEATGTYDIGDQDFARETSRNLELSLQKTDGLVRWKANLFYNRVKNFVYGDITGAQVDASGTAGGEFNERIFRQGDATIRGAEAEISYNPRGAGWSGRVFADTSRGTLENAGNLPLQPASRAGVDVNYRQGPWRGSMTVLRALRQDRLAVFETSATPAYTQLDASVAYTQSLGRYDVTWFLIGRNLLNQDIRYSTSVLKDEVPQPGRNLIVGVRTAF</sequence>
<dbReference type="InterPro" id="IPR037066">
    <property type="entry name" value="Plug_dom_sf"/>
</dbReference>
<evidence type="ECO:0000256" key="5">
    <source>
        <dbReference type="ARBA" id="ARBA00022692"/>
    </source>
</evidence>
<comment type="subcellular location">
    <subcellularLocation>
        <location evidence="1 10">Cell outer membrane</location>
        <topology evidence="1 10">Multi-pass membrane protein</topology>
    </subcellularLocation>
</comment>
<comment type="similarity">
    <text evidence="2 10 11">Belongs to the TonB-dependent receptor family.</text>
</comment>
<dbReference type="RefSeq" id="WP_283441464.1">
    <property type="nucleotide sequence ID" value="NZ_FXUL01000003.1"/>
</dbReference>
<evidence type="ECO:0000256" key="6">
    <source>
        <dbReference type="ARBA" id="ARBA00023077"/>
    </source>
</evidence>
<dbReference type="InterPro" id="IPR039426">
    <property type="entry name" value="TonB-dep_rcpt-like"/>
</dbReference>
<dbReference type="InterPro" id="IPR036942">
    <property type="entry name" value="Beta-barrel_TonB_sf"/>
</dbReference>
<evidence type="ECO:0000313" key="15">
    <source>
        <dbReference type="EMBL" id="SMP52826.1"/>
    </source>
</evidence>
<evidence type="ECO:0000256" key="7">
    <source>
        <dbReference type="ARBA" id="ARBA00023136"/>
    </source>
</evidence>
<dbReference type="InterPro" id="IPR012910">
    <property type="entry name" value="Plug_dom"/>
</dbReference>
<keyword evidence="12" id="KW-0732">Signal</keyword>
<dbReference type="Proteomes" id="UP001158049">
    <property type="component" value="Unassembled WGS sequence"/>
</dbReference>
<evidence type="ECO:0000256" key="9">
    <source>
        <dbReference type="ARBA" id="ARBA00023237"/>
    </source>
</evidence>